<proteinExistence type="predicted"/>
<protein>
    <recommendedName>
        <fullName evidence="4">TadE-like protein</fullName>
    </recommendedName>
</protein>
<comment type="caution">
    <text evidence="2">The sequence shown here is derived from an EMBL/GenBank/DDBJ whole genome shotgun (WGS) entry which is preliminary data.</text>
</comment>
<gene>
    <name evidence="2" type="ORF">FHS18_005029</name>
</gene>
<evidence type="ECO:0000313" key="2">
    <source>
        <dbReference type="EMBL" id="MBB3112927.1"/>
    </source>
</evidence>
<reference evidence="2 3" key="1">
    <citation type="submission" date="2020-08" db="EMBL/GenBank/DDBJ databases">
        <title>Genomic Encyclopedia of Type Strains, Phase III (KMG-III): the genomes of soil and plant-associated and newly described type strains.</title>
        <authorList>
            <person name="Whitman W."/>
        </authorList>
    </citation>
    <scope>NUCLEOTIDE SEQUENCE [LARGE SCALE GENOMIC DNA]</scope>
    <source>
        <strain evidence="2 3">CECT 5862</strain>
    </source>
</reference>
<keyword evidence="1" id="KW-0472">Membrane</keyword>
<dbReference type="AlphaFoldDB" id="A0A7W5B1X9"/>
<evidence type="ECO:0008006" key="4">
    <source>
        <dbReference type="Google" id="ProtNLM"/>
    </source>
</evidence>
<feature type="transmembrane region" description="Helical" evidence="1">
    <location>
        <begin position="21"/>
        <end position="42"/>
    </location>
</feature>
<keyword evidence="1" id="KW-0812">Transmembrane</keyword>
<evidence type="ECO:0000313" key="3">
    <source>
        <dbReference type="Proteomes" id="UP000570361"/>
    </source>
</evidence>
<accession>A0A7W5B1X9</accession>
<keyword evidence="3" id="KW-1185">Reference proteome</keyword>
<name>A0A7W5B1X9_9BACL</name>
<dbReference type="RefSeq" id="WP_183603031.1">
    <property type="nucleotide sequence ID" value="NZ_JACHXK010000015.1"/>
</dbReference>
<dbReference type="Proteomes" id="UP000570361">
    <property type="component" value="Unassembled WGS sequence"/>
</dbReference>
<evidence type="ECO:0000256" key="1">
    <source>
        <dbReference type="SAM" id="Phobius"/>
    </source>
</evidence>
<dbReference type="EMBL" id="JACHXK010000015">
    <property type="protein sequence ID" value="MBB3112927.1"/>
    <property type="molecule type" value="Genomic_DNA"/>
</dbReference>
<keyword evidence="1" id="KW-1133">Transmembrane helix</keyword>
<organism evidence="2 3">
    <name type="scientific">Paenibacillus phyllosphaerae</name>
    <dbReference type="NCBI Taxonomy" id="274593"/>
    <lineage>
        <taxon>Bacteria</taxon>
        <taxon>Bacillati</taxon>
        <taxon>Bacillota</taxon>
        <taxon>Bacilli</taxon>
        <taxon>Bacillales</taxon>
        <taxon>Paenibacillaceae</taxon>
        <taxon>Paenibacillus</taxon>
    </lineage>
</organism>
<sequence>MKLAKRSGCPTADRRRKGESGSIALEASLIMPIVMMAIILFVCLIRLSMVQMAVHGAASQVVRQAAAGMYPAQLAVEQAGSLLPTSSAGSNPAVQFAADVLEQSLPAPAGPLLAAVLQGDWAGAGNAAASSIGSAVLDPLLRQTIDEGVIDPERLSISGVSLPDLAGGSDAYLTVELDYVFPLGLPFTKQSIILKERATERVWLADSTPAARGGADGSEANTLLQVVALEPDPLRPGRQAHLTARTAPGSTVSLTVQYKSGTSKAKHLGDAVVGADGLVEWSWLVSGNTTPGVWELVLTASDGTSIARHFVVQKADSDKNE</sequence>